<dbReference type="PROSITE" id="PS50943">
    <property type="entry name" value="HTH_CROC1"/>
    <property type="match status" value="1"/>
</dbReference>
<evidence type="ECO:0000256" key="1">
    <source>
        <dbReference type="ARBA" id="ARBA00023125"/>
    </source>
</evidence>
<dbReference type="Proteomes" id="UP000251647">
    <property type="component" value="Unassembled WGS sequence"/>
</dbReference>
<reference evidence="2 3" key="1">
    <citation type="submission" date="2018-06" db="EMBL/GenBank/DDBJ databases">
        <authorList>
            <consortium name="Pathogen Informatics"/>
            <person name="Doyle S."/>
        </authorList>
    </citation>
    <scope>NUCLEOTIDE SEQUENCE [LARGE SCALE GENOMIC DNA]</scope>
    <source>
        <strain evidence="2 3">NCTC11647</strain>
    </source>
</reference>
<dbReference type="SUPFAM" id="SSF47413">
    <property type="entry name" value="lambda repressor-like DNA-binding domains"/>
    <property type="match status" value="1"/>
</dbReference>
<dbReference type="GO" id="GO:0003677">
    <property type="term" value="F:DNA binding"/>
    <property type="evidence" value="ECO:0007669"/>
    <property type="project" value="UniProtKB-KW"/>
</dbReference>
<dbReference type="Gene3D" id="1.10.260.40">
    <property type="entry name" value="lambda repressor-like DNA-binding domains"/>
    <property type="match status" value="1"/>
</dbReference>
<dbReference type="InterPro" id="IPR010982">
    <property type="entry name" value="Lambda_DNA-bd_dom_sf"/>
</dbReference>
<dbReference type="PANTHER" id="PTHR46558">
    <property type="entry name" value="TRACRIPTIONAL REGULATORY PROTEIN-RELATED-RELATED"/>
    <property type="match status" value="1"/>
</dbReference>
<sequence>MHVLILRARKSQKITQLEMAKKLGISRQTYVDIENGVRVPRVDLLNKISEITNKPVSYFFERNNPMDCERLLGLLAELEPKRRDWYMKLFEKILEEELDFVS</sequence>
<dbReference type="RefSeq" id="WP_036765706.1">
    <property type="nucleotide sequence ID" value="NZ_CP018298.1"/>
</dbReference>
<accession>A0A2T3QHZ5</accession>
<evidence type="ECO:0000313" key="3">
    <source>
        <dbReference type="Proteomes" id="UP000251647"/>
    </source>
</evidence>
<dbReference type="Pfam" id="PF01381">
    <property type="entry name" value="HTH_3"/>
    <property type="match status" value="1"/>
</dbReference>
<dbReference type="SMART" id="SM00530">
    <property type="entry name" value="HTH_XRE"/>
    <property type="match status" value="1"/>
</dbReference>
<dbReference type="CDD" id="cd00093">
    <property type="entry name" value="HTH_XRE"/>
    <property type="match status" value="1"/>
</dbReference>
<dbReference type="InterPro" id="IPR001387">
    <property type="entry name" value="Cro/C1-type_HTH"/>
</dbReference>
<proteinExistence type="predicted"/>
<dbReference type="PANTHER" id="PTHR46558:SF4">
    <property type="entry name" value="DNA-BIDING PHAGE PROTEIN"/>
    <property type="match status" value="1"/>
</dbReference>
<name>A0A2T3QHZ5_PHODM</name>
<protein>
    <submittedName>
        <fullName evidence="2">Transcriptional regulator, y4mF family</fullName>
    </submittedName>
</protein>
<evidence type="ECO:0000313" key="2">
    <source>
        <dbReference type="EMBL" id="SPY43832.1"/>
    </source>
</evidence>
<organism evidence="2 3">
    <name type="scientific">Photobacterium damselae</name>
    <dbReference type="NCBI Taxonomy" id="38293"/>
    <lineage>
        <taxon>Bacteria</taxon>
        <taxon>Pseudomonadati</taxon>
        <taxon>Pseudomonadota</taxon>
        <taxon>Gammaproteobacteria</taxon>
        <taxon>Vibrionales</taxon>
        <taxon>Vibrionaceae</taxon>
        <taxon>Photobacterium</taxon>
    </lineage>
</organism>
<dbReference type="AlphaFoldDB" id="A0A2T3QHZ5"/>
<keyword evidence="1" id="KW-0238">DNA-binding</keyword>
<gene>
    <name evidence="2" type="ORF">NCTC11647_02765</name>
</gene>
<dbReference type="OrthoDB" id="5827868at2"/>
<dbReference type="EMBL" id="UATL01000005">
    <property type="protein sequence ID" value="SPY43832.1"/>
    <property type="molecule type" value="Genomic_DNA"/>
</dbReference>